<organism evidence="2 3">
    <name type="scientific">Ranatra chinensis</name>
    <dbReference type="NCBI Taxonomy" id="642074"/>
    <lineage>
        <taxon>Eukaryota</taxon>
        <taxon>Metazoa</taxon>
        <taxon>Ecdysozoa</taxon>
        <taxon>Arthropoda</taxon>
        <taxon>Hexapoda</taxon>
        <taxon>Insecta</taxon>
        <taxon>Pterygota</taxon>
        <taxon>Neoptera</taxon>
        <taxon>Paraneoptera</taxon>
        <taxon>Hemiptera</taxon>
        <taxon>Heteroptera</taxon>
        <taxon>Panheteroptera</taxon>
        <taxon>Nepomorpha</taxon>
        <taxon>Nepidae</taxon>
        <taxon>Ranatrinae</taxon>
        <taxon>Ranatra</taxon>
    </lineage>
</organism>
<feature type="chain" id="PRO_5044815760" description="Secreted protein" evidence="1">
    <location>
        <begin position="19"/>
        <end position="118"/>
    </location>
</feature>
<evidence type="ECO:0000313" key="3">
    <source>
        <dbReference type="Proteomes" id="UP001558652"/>
    </source>
</evidence>
<proteinExistence type="predicted"/>
<keyword evidence="1" id="KW-0732">Signal</keyword>
<accession>A0ABD0Y7P3</accession>
<dbReference type="EMBL" id="JBFDAA010000012">
    <property type="protein sequence ID" value="KAL1123401.1"/>
    <property type="molecule type" value="Genomic_DNA"/>
</dbReference>
<comment type="caution">
    <text evidence="2">The sequence shown here is derived from an EMBL/GenBank/DDBJ whole genome shotgun (WGS) entry which is preliminary data.</text>
</comment>
<feature type="signal peptide" evidence="1">
    <location>
        <begin position="1"/>
        <end position="18"/>
    </location>
</feature>
<evidence type="ECO:0000313" key="2">
    <source>
        <dbReference type="EMBL" id="KAL1123401.1"/>
    </source>
</evidence>
<name>A0ABD0Y7P3_9HEMI</name>
<evidence type="ECO:0000256" key="1">
    <source>
        <dbReference type="SAM" id="SignalP"/>
    </source>
</evidence>
<gene>
    <name evidence="2" type="ORF">AAG570_002481</name>
</gene>
<keyword evidence="3" id="KW-1185">Reference proteome</keyword>
<dbReference type="Proteomes" id="UP001558652">
    <property type="component" value="Unassembled WGS sequence"/>
</dbReference>
<dbReference type="AlphaFoldDB" id="A0ABD0Y7P3"/>
<evidence type="ECO:0008006" key="4">
    <source>
        <dbReference type="Google" id="ProtNLM"/>
    </source>
</evidence>
<sequence length="118" mass="13104">MVAHMALFGMVWLLRVRAELRRCSKCHSAATSSSSLPASSQAIFTVDCPPAGASGPPPPPPPTAYCEVHGFRPRKDHEGKPTKPLLLQGIERLQFHTVRASFRWVARIDHTMKHKCLH</sequence>
<reference evidence="2 3" key="1">
    <citation type="submission" date="2024-07" db="EMBL/GenBank/DDBJ databases">
        <title>Chromosome-level genome assembly of the water stick insect Ranatra chinensis (Heteroptera: Nepidae).</title>
        <authorList>
            <person name="Liu X."/>
        </authorList>
    </citation>
    <scope>NUCLEOTIDE SEQUENCE [LARGE SCALE GENOMIC DNA]</scope>
    <source>
        <strain evidence="2">Cailab_2021Rc</strain>
        <tissue evidence="2">Muscle</tissue>
    </source>
</reference>
<protein>
    <recommendedName>
        <fullName evidence="4">Secreted protein</fullName>
    </recommendedName>
</protein>